<dbReference type="AlphaFoldDB" id="A0A917XRU8"/>
<feature type="transmembrane region" description="Helical" evidence="1">
    <location>
        <begin position="97"/>
        <end position="117"/>
    </location>
</feature>
<evidence type="ECO:0000313" key="3">
    <source>
        <dbReference type="Proteomes" id="UP000624041"/>
    </source>
</evidence>
<name>A0A917XRU8_9BACI</name>
<comment type="caution">
    <text evidence="2">The sequence shown here is derived from an EMBL/GenBank/DDBJ whole genome shotgun (WGS) entry which is preliminary data.</text>
</comment>
<dbReference type="EMBL" id="BMOS01000002">
    <property type="protein sequence ID" value="GGN51103.1"/>
    <property type="molecule type" value="Genomic_DNA"/>
</dbReference>
<feature type="transmembrane region" description="Helical" evidence="1">
    <location>
        <begin position="62"/>
        <end position="85"/>
    </location>
</feature>
<keyword evidence="1" id="KW-0472">Membrane</keyword>
<feature type="transmembrane region" description="Helical" evidence="1">
    <location>
        <begin position="156"/>
        <end position="176"/>
    </location>
</feature>
<keyword evidence="1" id="KW-1133">Transmembrane helix</keyword>
<evidence type="ECO:0000313" key="2">
    <source>
        <dbReference type="EMBL" id="GGN51103.1"/>
    </source>
</evidence>
<sequence length="192" mass="21895">MLGELIEVFHIILQIVKGEIPLTLVYTVIFLLIAVSLLHIVSEVIKSKGKINLLKLMMEGMATSIIIFVFYMGVYLFIFKIFHSFINTSSELKDENLIWYTIISFFCFITLFSLFYLYKKFNLFGRLVISAIHILLTVSILTLVNKYLIPQSELPISAIVCTLLLNLGFSIFFITFGTESTQKGNEGKKVAK</sequence>
<protein>
    <submittedName>
        <fullName evidence="2">Uncharacterized protein</fullName>
    </submittedName>
</protein>
<feature type="transmembrane region" description="Helical" evidence="1">
    <location>
        <begin position="124"/>
        <end position="144"/>
    </location>
</feature>
<keyword evidence="1" id="KW-0812">Transmembrane</keyword>
<accession>A0A917XRU8</accession>
<dbReference type="Proteomes" id="UP000624041">
    <property type="component" value="Unassembled WGS sequence"/>
</dbReference>
<feature type="transmembrane region" description="Helical" evidence="1">
    <location>
        <begin position="20"/>
        <end position="41"/>
    </location>
</feature>
<keyword evidence="3" id="KW-1185">Reference proteome</keyword>
<proteinExistence type="predicted"/>
<reference evidence="2" key="1">
    <citation type="journal article" date="2014" name="Int. J. Syst. Evol. Microbiol.">
        <title>Complete genome sequence of Corynebacterium casei LMG S-19264T (=DSM 44701T), isolated from a smear-ripened cheese.</title>
        <authorList>
            <consortium name="US DOE Joint Genome Institute (JGI-PGF)"/>
            <person name="Walter F."/>
            <person name="Albersmeier A."/>
            <person name="Kalinowski J."/>
            <person name="Ruckert C."/>
        </authorList>
    </citation>
    <scope>NUCLEOTIDE SEQUENCE</scope>
    <source>
        <strain evidence="2">JCM 17251</strain>
    </source>
</reference>
<reference evidence="2" key="2">
    <citation type="submission" date="2020-09" db="EMBL/GenBank/DDBJ databases">
        <authorList>
            <person name="Sun Q."/>
            <person name="Ohkuma M."/>
        </authorList>
    </citation>
    <scope>NUCLEOTIDE SEQUENCE</scope>
    <source>
        <strain evidence="2">JCM 17251</strain>
    </source>
</reference>
<dbReference type="RefSeq" id="WP_188855901.1">
    <property type="nucleotide sequence ID" value="NZ_BMOS01000002.1"/>
</dbReference>
<organism evidence="2 3">
    <name type="scientific">Oceanobacillus indicireducens</name>
    <dbReference type="NCBI Taxonomy" id="1004261"/>
    <lineage>
        <taxon>Bacteria</taxon>
        <taxon>Bacillati</taxon>
        <taxon>Bacillota</taxon>
        <taxon>Bacilli</taxon>
        <taxon>Bacillales</taxon>
        <taxon>Bacillaceae</taxon>
        <taxon>Oceanobacillus</taxon>
    </lineage>
</organism>
<gene>
    <name evidence="2" type="ORF">GCM10007971_05320</name>
</gene>
<evidence type="ECO:0000256" key="1">
    <source>
        <dbReference type="SAM" id="Phobius"/>
    </source>
</evidence>